<evidence type="ECO:0000256" key="1">
    <source>
        <dbReference type="SAM" id="MobiDB-lite"/>
    </source>
</evidence>
<protein>
    <submittedName>
        <fullName evidence="2">Uncharacterized protein</fullName>
    </submittedName>
</protein>
<evidence type="ECO:0000313" key="3">
    <source>
        <dbReference type="Proteomes" id="UP001454036"/>
    </source>
</evidence>
<dbReference type="EMBL" id="BAABME010005110">
    <property type="protein sequence ID" value="GAA0164637.1"/>
    <property type="molecule type" value="Genomic_DNA"/>
</dbReference>
<proteinExistence type="predicted"/>
<feature type="region of interest" description="Disordered" evidence="1">
    <location>
        <begin position="64"/>
        <end position="110"/>
    </location>
</feature>
<comment type="caution">
    <text evidence="2">The sequence shown here is derived from an EMBL/GenBank/DDBJ whole genome shotgun (WGS) entry which is preliminary data.</text>
</comment>
<gene>
    <name evidence="2" type="ORF">LIER_20229</name>
</gene>
<evidence type="ECO:0000313" key="2">
    <source>
        <dbReference type="EMBL" id="GAA0164637.1"/>
    </source>
</evidence>
<keyword evidence="3" id="KW-1185">Reference proteome</keyword>
<reference evidence="2 3" key="1">
    <citation type="submission" date="2024-01" db="EMBL/GenBank/DDBJ databases">
        <title>The complete chloroplast genome sequence of Lithospermum erythrorhizon: insights into the phylogenetic relationship among Boraginaceae species and the maternal lineages of purple gromwells.</title>
        <authorList>
            <person name="Okada T."/>
            <person name="Watanabe K."/>
        </authorList>
    </citation>
    <scope>NUCLEOTIDE SEQUENCE [LARGE SCALE GENOMIC DNA]</scope>
</reference>
<feature type="compositionally biased region" description="Basic and acidic residues" evidence="1">
    <location>
        <begin position="64"/>
        <end position="90"/>
    </location>
</feature>
<dbReference type="AlphaFoldDB" id="A0AAV3QRD2"/>
<organism evidence="2 3">
    <name type="scientific">Lithospermum erythrorhizon</name>
    <name type="common">Purple gromwell</name>
    <name type="synonym">Lithospermum officinale var. erythrorhizon</name>
    <dbReference type="NCBI Taxonomy" id="34254"/>
    <lineage>
        <taxon>Eukaryota</taxon>
        <taxon>Viridiplantae</taxon>
        <taxon>Streptophyta</taxon>
        <taxon>Embryophyta</taxon>
        <taxon>Tracheophyta</taxon>
        <taxon>Spermatophyta</taxon>
        <taxon>Magnoliopsida</taxon>
        <taxon>eudicotyledons</taxon>
        <taxon>Gunneridae</taxon>
        <taxon>Pentapetalae</taxon>
        <taxon>asterids</taxon>
        <taxon>lamiids</taxon>
        <taxon>Boraginales</taxon>
        <taxon>Boraginaceae</taxon>
        <taxon>Boraginoideae</taxon>
        <taxon>Lithospermeae</taxon>
        <taxon>Lithospermum</taxon>
    </lineage>
</organism>
<accession>A0AAV3QRD2</accession>
<dbReference type="Proteomes" id="UP001454036">
    <property type="component" value="Unassembled WGS sequence"/>
</dbReference>
<sequence length="191" mass="21314">MPKFKTFSGLGDPRNHLKSFDSQLSLWISDDEDHGHDTDECRVLKAKIEKLIKRGQLCELVKKDQMGSPRGYRESPPRKYTNDRRQERGNDNSPRVTGRVDTISGGIAGGGDTSNARRKYDRRVVYALGSSVAAHGKDEISFLDKELAGLELPHDDPLVDNPIISNFVVPRMLVDTGSSADILYLRAYGKL</sequence>
<name>A0AAV3QRD2_LITER</name>